<evidence type="ECO:0000313" key="2">
    <source>
        <dbReference type="Proteomes" id="UP000623215"/>
    </source>
</evidence>
<comment type="caution">
    <text evidence="1">The sequence shown here is derived from an EMBL/GenBank/DDBJ whole genome shotgun (WGS) entry which is preliminary data.</text>
</comment>
<evidence type="ECO:0000313" key="1">
    <source>
        <dbReference type="EMBL" id="HIQ32541.1"/>
    </source>
</evidence>
<dbReference type="Proteomes" id="UP000623215">
    <property type="component" value="Unassembled WGS sequence"/>
</dbReference>
<dbReference type="EMBL" id="DQVW01000063">
    <property type="protein sequence ID" value="HIQ32541.1"/>
    <property type="molecule type" value="Genomic_DNA"/>
</dbReference>
<proteinExistence type="predicted"/>
<accession>A0A833A6Y5</accession>
<protein>
    <submittedName>
        <fullName evidence="1">DUF2120 domain-containing protein</fullName>
    </submittedName>
</protein>
<dbReference type="InterPro" id="IPR014515">
    <property type="entry name" value="UCP921964"/>
</dbReference>
<dbReference type="AlphaFoldDB" id="A0A833A6Y5"/>
<name>A0A833A6Y5_9EURY</name>
<reference evidence="1" key="1">
    <citation type="journal article" date="2020" name="ISME J.">
        <title>Gammaproteobacteria mediating utilization of methyl-, sulfur- and petroleum organic compounds in deep ocean hydrothermal plumes.</title>
        <authorList>
            <person name="Zhou Z."/>
            <person name="Liu Y."/>
            <person name="Pan J."/>
            <person name="Cron B.R."/>
            <person name="Toner B.M."/>
            <person name="Anantharaman K."/>
            <person name="Breier J.A."/>
            <person name="Dick G.J."/>
            <person name="Li M."/>
        </authorList>
    </citation>
    <scope>NUCLEOTIDE SEQUENCE</scope>
    <source>
        <strain evidence="1">SZUA-1534</strain>
    </source>
</reference>
<sequence>MKSLEAFKGSKPIYDSNELLIVRGVCRDKKFEEYKSIREYLEEKLKENGFEIVNNQEDIELFVEKIDRILRGGGGGVYPDTFGFERLKRSFEEMGCVCDYVIGRKGDITVGISMWYDKVKREPKFVEVVCC</sequence>
<organism evidence="1 2">
    <name type="scientific">Methanothermococcus okinawensis</name>
    <dbReference type="NCBI Taxonomy" id="155863"/>
    <lineage>
        <taxon>Archaea</taxon>
        <taxon>Methanobacteriati</taxon>
        <taxon>Methanobacteriota</taxon>
        <taxon>Methanomada group</taxon>
        <taxon>Methanococci</taxon>
        <taxon>Methanococcales</taxon>
        <taxon>Methanococcaceae</taxon>
        <taxon>Methanothermococcus</taxon>
    </lineage>
</organism>
<gene>
    <name evidence="1" type="ORF">EYH55_03560</name>
</gene>
<dbReference type="PIRSF" id="PIRSF021964">
    <property type="entry name" value="UCP921964"/>
    <property type="match status" value="1"/>
</dbReference>
<dbReference type="Pfam" id="PF09893">
    <property type="entry name" value="DUF2120"/>
    <property type="match status" value="1"/>
</dbReference>